<keyword evidence="1" id="KW-1133">Transmembrane helix</keyword>
<keyword evidence="3" id="KW-1185">Reference proteome</keyword>
<comment type="caution">
    <text evidence="2">The sequence shown here is derived from an EMBL/GenBank/DDBJ whole genome shotgun (WGS) entry which is preliminary data.</text>
</comment>
<organism evidence="2 3">
    <name type="scientific">Yaniella flava</name>
    <dbReference type="NCBI Taxonomy" id="287930"/>
    <lineage>
        <taxon>Bacteria</taxon>
        <taxon>Bacillati</taxon>
        <taxon>Actinomycetota</taxon>
        <taxon>Actinomycetes</taxon>
        <taxon>Micrococcales</taxon>
        <taxon>Micrococcaceae</taxon>
        <taxon>Yaniella</taxon>
    </lineage>
</organism>
<accession>A0ABN2UJC7</accession>
<proteinExistence type="predicted"/>
<sequence length="66" mass="7556">MRHDGGMHMSAELVTLVLVGVGFVIIYGGMIFAGLAWFLRRMGERFDKLDQRFDELDCELRTFSAE</sequence>
<dbReference type="EMBL" id="BAAAMN010000034">
    <property type="protein sequence ID" value="GAA2037686.1"/>
    <property type="molecule type" value="Genomic_DNA"/>
</dbReference>
<dbReference type="Proteomes" id="UP001501461">
    <property type="component" value="Unassembled WGS sequence"/>
</dbReference>
<keyword evidence="1" id="KW-0472">Membrane</keyword>
<reference evidence="2 3" key="1">
    <citation type="journal article" date="2019" name="Int. J. Syst. Evol. Microbiol.">
        <title>The Global Catalogue of Microorganisms (GCM) 10K type strain sequencing project: providing services to taxonomists for standard genome sequencing and annotation.</title>
        <authorList>
            <consortium name="The Broad Institute Genomics Platform"/>
            <consortium name="The Broad Institute Genome Sequencing Center for Infectious Disease"/>
            <person name="Wu L."/>
            <person name="Ma J."/>
        </authorList>
    </citation>
    <scope>NUCLEOTIDE SEQUENCE [LARGE SCALE GENOMIC DNA]</scope>
    <source>
        <strain evidence="2 3">JCM 13595</strain>
    </source>
</reference>
<evidence type="ECO:0000313" key="3">
    <source>
        <dbReference type="Proteomes" id="UP001501461"/>
    </source>
</evidence>
<gene>
    <name evidence="2" type="ORF">GCM10009720_17700</name>
</gene>
<evidence type="ECO:0000256" key="1">
    <source>
        <dbReference type="SAM" id="Phobius"/>
    </source>
</evidence>
<protein>
    <submittedName>
        <fullName evidence="2">Uncharacterized protein</fullName>
    </submittedName>
</protein>
<feature type="transmembrane region" description="Helical" evidence="1">
    <location>
        <begin position="13"/>
        <end position="39"/>
    </location>
</feature>
<keyword evidence="1" id="KW-0812">Transmembrane</keyword>
<evidence type="ECO:0000313" key="2">
    <source>
        <dbReference type="EMBL" id="GAA2037686.1"/>
    </source>
</evidence>
<name>A0ABN2UJC7_9MICC</name>